<evidence type="ECO:0000313" key="9">
    <source>
        <dbReference type="EMBL" id="GFZ05037.1"/>
    </source>
</evidence>
<sequence length="583" mass="64000">MDDNRHSRSSELDQSRDANSDSGAGAGSISARYKLLSPAKLPISRSPCITIPPGLSPTSFLESPVLLSNMKAEPSPTTGSFFKPQLMHSSGGNPDSSLAANCSNSNIIDERKTEWFEFRPPSRSDSVSGLSAMAPRISTGMNYQRSEPFEQVQAQYQSQSFSSLPSVKSEMTPSSKELNLHAPVHMFASRAIVSSRVDSDESNQVMCLSTGVQTSQADHNDAGASVTAERSSDDGYNWRKYGQKLVKGCEFPRSYYKCTHPNCEVKKIFERSHDGHITEIVYKGTHDHPKPQPSRRFTAGAILSIQERSDKVSSLIAQEDKYTTNGQLSHNIEPNGTSELSPCGANDDAVEGADHDDGDEDDPFKKRRKVDGVSIDLTQVVKPIREARVVVQTVSEVDILDDGYRWRKYGQKVVRGNPNPRSYYKCTNAGCPVRKHVERASHDPKAVITTYEGKHNHDVPTAKASAHDMAGPATVNGMVRVRSEDSDSISLDLGVGISSVAENQSNERQPMLDAEPMQIQVNGVSSNFKVVQSNSVSTYYNVVNGVAYGSRENRVENRNFQAQPLNHSANLYTQNLERVLLGP</sequence>
<dbReference type="SUPFAM" id="SSF118290">
    <property type="entry name" value="WRKY DNA-binding domain"/>
    <property type="match status" value="2"/>
</dbReference>
<keyword evidence="6" id="KW-0539">Nucleus</keyword>
<dbReference type="GO" id="GO:0043565">
    <property type="term" value="F:sequence-specific DNA binding"/>
    <property type="evidence" value="ECO:0007669"/>
    <property type="project" value="InterPro"/>
</dbReference>
<keyword evidence="3" id="KW-0805">Transcription regulation</keyword>
<feature type="compositionally biased region" description="Basic and acidic residues" evidence="7">
    <location>
        <begin position="1"/>
        <end position="19"/>
    </location>
</feature>
<comment type="subcellular location">
    <subcellularLocation>
        <location evidence="1">Nucleus</location>
    </subcellularLocation>
</comment>
<evidence type="ECO:0000259" key="8">
    <source>
        <dbReference type="PROSITE" id="PS50811"/>
    </source>
</evidence>
<feature type="region of interest" description="Disordered" evidence="7">
    <location>
        <begin position="325"/>
        <end position="366"/>
    </location>
</feature>
<keyword evidence="2" id="KW-0677">Repeat</keyword>
<protein>
    <submittedName>
        <fullName evidence="9">WRKY family transcription factor family protein</fullName>
    </submittedName>
</protein>
<keyword evidence="5" id="KW-0804">Transcription</keyword>
<evidence type="ECO:0000256" key="3">
    <source>
        <dbReference type="ARBA" id="ARBA00023015"/>
    </source>
</evidence>
<evidence type="ECO:0000313" key="10">
    <source>
        <dbReference type="Proteomes" id="UP000585474"/>
    </source>
</evidence>
<dbReference type="InterPro" id="IPR003657">
    <property type="entry name" value="WRKY_dom"/>
</dbReference>
<gene>
    <name evidence="9" type="ORF">Acr_17g0006090</name>
</gene>
<dbReference type="OrthoDB" id="771494at2759"/>
<evidence type="ECO:0000256" key="5">
    <source>
        <dbReference type="ARBA" id="ARBA00023163"/>
    </source>
</evidence>
<dbReference type="InterPro" id="IPR044810">
    <property type="entry name" value="WRKY_plant"/>
</dbReference>
<dbReference type="InterPro" id="IPR036576">
    <property type="entry name" value="WRKY_dom_sf"/>
</dbReference>
<dbReference type="FunFam" id="2.20.25.80:FF:000006">
    <property type="entry name" value="WRKY transcription factor"/>
    <property type="match status" value="1"/>
</dbReference>
<feature type="compositionally biased region" description="Polar residues" evidence="7">
    <location>
        <begin position="325"/>
        <end position="340"/>
    </location>
</feature>
<dbReference type="EMBL" id="BJWL01000017">
    <property type="protein sequence ID" value="GFZ05037.1"/>
    <property type="molecule type" value="Genomic_DNA"/>
</dbReference>
<dbReference type="PANTHER" id="PTHR31221:SF193">
    <property type="entry name" value="WRKY TRANSCRIPTION FACTOR PROTEIN 1-RELATED"/>
    <property type="match status" value="1"/>
</dbReference>
<feature type="domain" description="WRKY" evidence="8">
    <location>
        <begin position="395"/>
        <end position="460"/>
    </location>
</feature>
<comment type="caution">
    <text evidence="9">The sequence shown here is derived from an EMBL/GenBank/DDBJ whole genome shotgun (WGS) entry which is preliminary data.</text>
</comment>
<dbReference type="PROSITE" id="PS50811">
    <property type="entry name" value="WRKY"/>
    <property type="match status" value="2"/>
</dbReference>
<evidence type="ECO:0000256" key="2">
    <source>
        <dbReference type="ARBA" id="ARBA00022737"/>
    </source>
</evidence>
<dbReference type="Pfam" id="PF03106">
    <property type="entry name" value="WRKY"/>
    <property type="match status" value="2"/>
</dbReference>
<feature type="compositionally biased region" description="Acidic residues" evidence="7">
    <location>
        <begin position="348"/>
        <end position="362"/>
    </location>
</feature>
<evidence type="ECO:0000256" key="7">
    <source>
        <dbReference type="SAM" id="MobiDB-lite"/>
    </source>
</evidence>
<name>A0A7J0G2M4_9ERIC</name>
<dbReference type="FunFam" id="2.20.25.80:FF:000001">
    <property type="entry name" value="WRKY transcription factor 33"/>
    <property type="match status" value="1"/>
</dbReference>
<proteinExistence type="predicted"/>
<organism evidence="9 10">
    <name type="scientific">Actinidia rufa</name>
    <dbReference type="NCBI Taxonomy" id="165716"/>
    <lineage>
        <taxon>Eukaryota</taxon>
        <taxon>Viridiplantae</taxon>
        <taxon>Streptophyta</taxon>
        <taxon>Embryophyta</taxon>
        <taxon>Tracheophyta</taxon>
        <taxon>Spermatophyta</taxon>
        <taxon>Magnoliopsida</taxon>
        <taxon>eudicotyledons</taxon>
        <taxon>Gunneridae</taxon>
        <taxon>Pentapetalae</taxon>
        <taxon>asterids</taxon>
        <taxon>Ericales</taxon>
        <taxon>Actinidiaceae</taxon>
        <taxon>Actinidia</taxon>
    </lineage>
</organism>
<dbReference type="Gene3D" id="2.20.25.80">
    <property type="entry name" value="WRKY domain"/>
    <property type="match status" value="2"/>
</dbReference>
<dbReference type="PANTHER" id="PTHR31221">
    <property type="entry name" value="WRKY TRANSCRIPTION FACTOR PROTEIN 1-RELATED"/>
    <property type="match status" value="1"/>
</dbReference>
<evidence type="ECO:0000256" key="4">
    <source>
        <dbReference type="ARBA" id="ARBA00023125"/>
    </source>
</evidence>
<feature type="region of interest" description="Disordered" evidence="7">
    <location>
        <begin position="1"/>
        <end position="27"/>
    </location>
</feature>
<dbReference type="GO" id="GO:0003700">
    <property type="term" value="F:DNA-binding transcription factor activity"/>
    <property type="evidence" value="ECO:0007669"/>
    <property type="project" value="InterPro"/>
</dbReference>
<dbReference type="GO" id="GO:0005634">
    <property type="term" value="C:nucleus"/>
    <property type="evidence" value="ECO:0007669"/>
    <property type="project" value="UniProtKB-SubCell"/>
</dbReference>
<feature type="domain" description="WRKY" evidence="8">
    <location>
        <begin position="227"/>
        <end position="291"/>
    </location>
</feature>
<dbReference type="Proteomes" id="UP000585474">
    <property type="component" value="Unassembled WGS sequence"/>
</dbReference>
<evidence type="ECO:0000256" key="6">
    <source>
        <dbReference type="ARBA" id="ARBA00023242"/>
    </source>
</evidence>
<evidence type="ECO:0000256" key="1">
    <source>
        <dbReference type="ARBA" id="ARBA00004123"/>
    </source>
</evidence>
<keyword evidence="4" id="KW-0238">DNA-binding</keyword>
<accession>A0A7J0G2M4</accession>
<dbReference type="SMART" id="SM00774">
    <property type="entry name" value="WRKY"/>
    <property type="match status" value="2"/>
</dbReference>
<dbReference type="AlphaFoldDB" id="A0A7J0G2M4"/>
<reference evidence="9 10" key="1">
    <citation type="submission" date="2019-07" db="EMBL/GenBank/DDBJ databases">
        <title>De Novo Assembly of kiwifruit Actinidia rufa.</title>
        <authorList>
            <person name="Sugita-Konishi S."/>
            <person name="Sato K."/>
            <person name="Mori E."/>
            <person name="Abe Y."/>
            <person name="Kisaki G."/>
            <person name="Hamano K."/>
            <person name="Suezawa K."/>
            <person name="Otani M."/>
            <person name="Fukuda T."/>
            <person name="Manabe T."/>
            <person name="Gomi K."/>
            <person name="Tabuchi M."/>
            <person name="Akimitsu K."/>
            <person name="Kataoka I."/>
        </authorList>
    </citation>
    <scope>NUCLEOTIDE SEQUENCE [LARGE SCALE GENOMIC DNA]</scope>
    <source>
        <strain evidence="10">cv. Fuchu</strain>
    </source>
</reference>
<keyword evidence="10" id="KW-1185">Reference proteome</keyword>